<dbReference type="EMBL" id="CP001700">
    <property type="protein sequence ID" value="ACU71834.1"/>
    <property type="molecule type" value="Genomic_DNA"/>
</dbReference>
<evidence type="ECO:0000313" key="2">
    <source>
        <dbReference type="Proteomes" id="UP000000851"/>
    </source>
</evidence>
<dbReference type="KEGG" id="cai:Caci_2925"/>
<reference evidence="1 2" key="1">
    <citation type="journal article" date="2009" name="Stand. Genomic Sci.">
        <title>Complete genome sequence of Catenulispora acidiphila type strain (ID 139908).</title>
        <authorList>
            <person name="Copeland A."/>
            <person name="Lapidus A."/>
            <person name="Glavina Del Rio T."/>
            <person name="Nolan M."/>
            <person name="Lucas S."/>
            <person name="Chen F."/>
            <person name="Tice H."/>
            <person name="Cheng J.F."/>
            <person name="Bruce D."/>
            <person name="Goodwin L."/>
            <person name="Pitluck S."/>
            <person name="Mikhailova N."/>
            <person name="Pati A."/>
            <person name="Ivanova N."/>
            <person name="Mavromatis K."/>
            <person name="Chen A."/>
            <person name="Palaniappan K."/>
            <person name="Chain P."/>
            <person name="Land M."/>
            <person name="Hauser L."/>
            <person name="Chang Y.J."/>
            <person name="Jeffries C.D."/>
            <person name="Chertkov O."/>
            <person name="Brettin T."/>
            <person name="Detter J.C."/>
            <person name="Han C."/>
            <person name="Ali Z."/>
            <person name="Tindall B.J."/>
            <person name="Goker M."/>
            <person name="Bristow J."/>
            <person name="Eisen J.A."/>
            <person name="Markowitz V."/>
            <person name="Hugenholtz P."/>
            <person name="Kyrpides N.C."/>
            <person name="Klenk H.P."/>
        </authorList>
    </citation>
    <scope>NUCLEOTIDE SEQUENCE [LARGE SCALE GENOMIC DNA]</scope>
    <source>
        <strain evidence="2">DSM 44928 / JCM 14897 / NBRC 102108 / NRRL B-24433 / ID139908</strain>
    </source>
</reference>
<dbReference type="Proteomes" id="UP000000851">
    <property type="component" value="Chromosome"/>
</dbReference>
<dbReference type="InParanoid" id="C7Q2U2"/>
<dbReference type="AlphaFoldDB" id="C7Q2U2"/>
<sequence length="122" mass="14005">MSKPTTPHLWEPEHPYYCAAGNFFKVGYHDNYPTWGDFIATAASWDLDMDLLFRWDWRKPDAGVIGTLSLYFIRQRKGYNYSLSVPVHPDEEPEVRAYLQVRLDHLVAMWAPLAVATDAGAS</sequence>
<accession>C7Q2U2</accession>
<proteinExistence type="predicted"/>
<evidence type="ECO:0000313" key="1">
    <source>
        <dbReference type="EMBL" id="ACU71834.1"/>
    </source>
</evidence>
<dbReference type="RefSeq" id="WP_012787127.1">
    <property type="nucleotide sequence ID" value="NC_013131.1"/>
</dbReference>
<organism evidence="1 2">
    <name type="scientific">Catenulispora acidiphila (strain DSM 44928 / JCM 14897 / NBRC 102108 / NRRL B-24433 / ID139908)</name>
    <dbReference type="NCBI Taxonomy" id="479433"/>
    <lineage>
        <taxon>Bacteria</taxon>
        <taxon>Bacillati</taxon>
        <taxon>Actinomycetota</taxon>
        <taxon>Actinomycetes</taxon>
        <taxon>Catenulisporales</taxon>
        <taxon>Catenulisporaceae</taxon>
        <taxon>Catenulispora</taxon>
    </lineage>
</organism>
<dbReference type="HOGENOM" id="CLU_2036837_0_0_11"/>
<dbReference type="eggNOG" id="ENOG502ZI2C">
    <property type="taxonomic scope" value="Bacteria"/>
</dbReference>
<protein>
    <submittedName>
        <fullName evidence="1">Uncharacterized protein</fullName>
    </submittedName>
</protein>
<dbReference type="OrthoDB" id="9255839at2"/>
<keyword evidence="2" id="KW-1185">Reference proteome</keyword>
<dbReference type="STRING" id="479433.Caci_2925"/>
<gene>
    <name evidence="1" type="ordered locus">Caci_2925</name>
</gene>
<name>C7Q2U2_CATAD</name>